<feature type="domain" description="Fumarylacetoacetase-like C-terminal" evidence="2">
    <location>
        <begin position="90"/>
        <end position="265"/>
    </location>
</feature>
<gene>
    <name evidence="3" type="ORF">QOZ94_001931</name>
</gene>
<dbReference type="SUPFAM" id="SSF56529">
    <property type="entry name" value="FAH"/>
    <property type="match status" value="1"/>
</dbReference>
<dbReference type="Pfam" id="PF01557">
    <property type="entry name" value="FAA_hydrolase"/>
    <property type="match status" value="1"/>
</dbReference>
<evidence type="ECO:0000313" key="3">
    <source>
        <dbReference type="EMBL" id="MDQ0505149.1"/>
    </source>
</evidence>
<dbReference type="Proteomes" id="UP001241747">
    <property type="component" value="Unassembled WGS sequence"/>
</dbReference>
<dbReference type="InterPro" id="IPR011234">
    <property type="entry name" value="Fumarylacetoacetase-like_C"/>
</dbReference>
<dbReference type="EC" id="4.2.1.80" evidence="3"/>
<keyword evidence="1 3" id="KW-0456">Lyase</keyword>
<comment type="caution">
    <text evidence="3">The sequence shown here is derived from an EMBL/GenBank/DDBJ whole genome shotgun (WGS) entry which is preliminary data.</text>
</comment>
<dbReference type="EMBL" id="JAUSVY010000003">
    <property type="protein sequence ID" value="MDQ0505149.1"/>
    <property type="molecule type" value="Genomic_DNA"/>
</dbReference>
<proteinExistence type="predicted"/>
<name>A0ABU0LDC9_XANAG</name>
<evidence type="ECO:0000313" key="4">
    <source>
        <dbReference type="Proteomes" id="UP001241747"/>
    </source>
</evidence>
<evidence type="ECO:0000256" key="1">
    <source>
        <dbReference type="ARBA" id="ARBA00023239"/>
    </source>
</evidence>
<sequence length="269" mass="28120">MSDVNTGAPAAEADVAERLRQAGESRVPCAPVAPLLSAGDLDAAYRVQEIGTRRALSAGRVLVGRKIGLTSKAVQKQLGVDQPDYGMLFDDMAVPDGWEIPSGRLIQPKVEAEVAFVLGRDLCAERLTLADVLGAVDYAVAAIEVVDSRIADWRIGIVDTIADNASSGLYVLGNTPRRLDGLDLLLAGMVMTCRGNPVSVGVGAACLGHPLNAVWWLARTMARAGRPLRAGDTVLSGALGPMVAVTAGETYEAQVMGLGMVRATFAPEA</sequence>
<dbReference type="Gene3D" id="3.90.850.10">
    <property type="entry name" value="Fumarylacetoacetase-like, C-terminal domain"/>
    <property type="match status" value="1"/>
</dbReference>
<dbReference type="PANTHER" id="PTHR30143:SF0">
    <property type="entry name" value="2-KETO-4-PENTENOATE HYDRATASE"/>
    <property type="match status" value="1"/>
</dbReference>
<keyword evidence="4" id="KW-1185">Reference proteome</keyword>
<evidence type="ECO:0000259" key="2">
    <source>
        <dbReference type="Pfam" id="PF01557"/>
    </source>
</evidence>
<dbReference type="GO" id="GO:0008684">
    <property type="term" value="F:2-oxopent-4-enoate hydratase activity"/>
    <property type="evidence" value="ECO:0007669"/>
    <property type="project" value="UniProtKB-EC"/>
</dbReference>
<dbReference type="PANTHER" id="PTHR30143">
    <property type="entry name" value="ACID HYDRATASE"/>
    <property type="match status" value="1"/>
</dbReference>
<protein>
    <submittedName>
        <fullName evidence="3">2-keto-4-pentenoate hydratase</fullName>
        <ecNumber evidence="3">4.2.1.80</ecNumber>
    </submittedName>
</protein>
<reference evidence="3 4" key="1">
    <citation type="submission" date="2023-07" db="EMBL/GenBank/DDBJ databases">
        <title>Genomic Encyclopedia of Type Strains, Phase IV (KMG-IV): sequencing the most valuable type-strain genomes for metagenomic binning, comparative biology and taxonomic classification.</title>
        <authorList>
            <person name="Goeker M."/>
        </authorList>
    </citation>
    <scope>NUCLEOTIDE SEQUENCE [LARGE SCALE GENOMIC DNA]</scope>
    <source>
        <strain evidence="3 4">DSM 3770</strain>
    </source>
</reference>
<dbReference type="RefSeq" id="WP_237345648.1">
    <property type="nucleotide sequence ID" value="NZ_JABWGX010000011.1"/>
</dbReference>
<accession>A0ABU0LDC9</accession>
<organism evidence="3 4">
    <name type="scientific">Xanthobacter agilis</name>
    <dbReference type="NCBI Taxonomy" id="47492"/>
    <lineage>
        <taxon>Bacteria</taxon>
        <taxon>Pseudomonadati</taxon>
        <taxon>Pseudomonadota</taxon>
        <taxon>Alphaproteobacteria</taxon>
        <taxon>Hyphomicrobiales</taxon>
        <taxon>Xanthobacteraceae</taxon>
        <taxon>Xanthobacter</taxon>
    </lineage>
</organism>
<dbReference type="InterPro" id="IPR050772">
    <property type="entry name" value="Hydratase-Decarb/MhpD_sf"/>
</dbReference>
<dbReference type="InterPro" id="IPR036663">
    <property type="entry name" value="Fumarylacetoacetase_C_sf"/>
</dbReference>